<dbReference type="EMBL" id="MU001635">
    <property type="protein sequence ID" value="KAF2483367.1"/>
    <property type="molecule type" value="Genomic_DNA"/>
</dbReference>
<dbReference type="RefSeq" id="XP_033589937.1">
    <property type="nucleotide sequence ID" value="XM_033735430.1"/>
</dbReference>
<evidence type="ECO:0000256" key="5">
    <source>
        <dbReference type="ARBA" id="ARBA00034313"/>
    </source>
</evidence>
<dbReference type="Pfam" id="PF08592">
    <property type="entry name" value="Anthrone_oxy"/>
    <property type="match status" value="1"/>
</dbReference>
<dbReference type="OrthoDB" id="5954308at2759"/>
<evidence type="ECO:0000256" key="4">
    <source>
        <dbReference type="ARBA" id="ARBA00023136"/>
    </source>
</evidence>
<evidence type="ECO:0000256" key="3">
    <source>
        <dbReference type="ARBA" id="ARBA00022989"/>
    </source>
</evidence>
<comment type="subcellular location">
    <subcellularLocation>
        <location evidence="1">Membrane</location>
        <topology evidence="1">Multi-pass membrane protein</topology>
    </subcellularLocation>
</comment>
<dbReference type="InterPro" id="IPR013901">
    <property type="entry name" value="Anthrone_oxy"/>
</dbReference>
<evidence type="ECO:0000313" key="7">
    <source>
        <dbReference type="EMBL" id="KAF2483367.1"/>
    </source>
</evidence>
<evidence type="ECO:0000256" key="2">
    <source>
        <dbReference type="ARBA" id="ARBA00022692"/>
    </source>
</evidence>
<keyword evidence="2 6" id="KW-0812">Transmembrane</keyword>
<protein>
    <recommendedName>
        <fullName evidence="9">DUF1772-domain-containing protein</fullName>
    </recommendedName>
</protein>
<feature type="transmembrane region" description="Helical" evidence="6">
    <location>
        <begin position="58"/>
        <end position="77"/>
    </location>
</feature>
<dbReference type="GO" id="GO:0016020">
    <property type="term" value="C:membrane"/>
    <property type="evidence" value="ECO:0007669"/>
    <property type="project" value="UniProtKB-SubCell"/>
</dbReference>
<reference evidence="7" key="1">
    <citation type="journal article" date="2020" name="Stud. Mycol.">
        <title>101 Dothideomycetes genomes: a test case for predicting lifestyles and emergence of pathogens.</title>
        <authorList>
            <person name="Haridas S."/>
            <person name="Albert R."/>
            <person name="Binder M."/>
            <person name="Bloem J."/>
            <person name="Labutti K."/>
            <person name="Salamov A."/>
            <person name="Andreopoulos B."/>
            <person name="Baker S."/>
            <person name="Barry K."/>
            <person name="Bills G."/>
            <person name="Bluhm B."/>
            <person name="Cannon C."/>
            <person name="Castanera R."/>
            <person name="Culley D."/>
            <person name="Daum C."/>
            <person name="Ezra D."/>
            <person name="Gonzalez J."/>
            <person name="Henrissat B."/>
            <person name="Kuo A."/>
            <person name="Liang C."/>
            <person name="Lipzen A."/>
            <person name="Lutzoni F."/>
            <person name="Magnuson J."/>
            <person name="Mondo S."/>
            <person name="Nolan M."/>
            <person name="Ohm R."/>
            <person name="Pangilinan J."/>
            <person name="Park H.-J."/>
            <person name="Ramirez L."/>
            <person name="Alfaro M."/>
            <person name="Sun H."/>
            <person name="Tritt A."/>
            <person name="Yoshinaga Y."/>
            <person name="Zwiers L.-H."/>
            <person name="Turgeon B."/>
            <person name="Goodwin S."/>
            <person name="Spatafora J."/>
            <person name="Crous P."/>
            <person name="Grigoriev I."/>
        </authorList>
    </citation>
    <scope>NUCLEOTIDE SEQUENCE</scope>
    <source>
        <strain evidence="7">CBS 113389</strain>
    </source>
</reference>
<proteinExistence type="inferred from homology"/>
<sequence>MGSIDHYTAAKLIAIPTAFFLSGYGSGFSQNSVPLLYTQPASVSASILEGIYKNGAKVMAPGVVLSTTAFAYLAYYAKSRAERNLYAAAGGLVLSTQPWTLGVMLGGIQRLGAIAKSAVEQQKADASGEAVRLLQGWVWQNWVRAVLTASGGLVGLYAQLY</sequence>
<evidence type="ECO:0000256" key="1">
    <source>
        <dbReference type="ARBA" id="ARBA00004141"/>
    </source>
</evidence>
<gene>
    <name evidence="7" type="ORF">BDY17DRAFT_310389</name>
</gene>
<dbReference type="PANTHER" id="PTHR35042:SF1">
    <property type="entry name" value="DUF1772-DOMAIN-CONTAINING PROTEIN"/>
    <property type="match status" value="1"/>
</dbReference>
<organism evidence="7 8">
    <name type="scientific">Neohortaea acidophila</name>
    <dbReference type="NCBI Taxonomy" id="245834"/>
    <lineage>
        <taxon>Eukaryota</taxon>
        <taxon>Fungi</taxon>
        <taxon>Dikarya</taxon>
        <taxon>Ascomycota</taxon>
        <taxon>Pezizomycotina</taxon>
        <taxon>Dothideomycetes</taxon>
        <taxon>Dothideomycetidae</taxon>
        <taxon>Mycosphaerellales</taxon>
        <taxon>Teratosphaeriaceae</taxon>
        <taxon>Neohortaea</taxon>
    </lineage>
</organism>
<dbReference type="GeneID" id="54476432"/>
<comment type="similarity">
    <text evidence="5">Belongs to the anthrone oxygenase family.</text>
</comment>
<dbReference type="PANTHER" id="PTHR35042">
    <property type="entry name" value="ANTHRONE OXYGENASE ENCC"/>
    <property type="match status" value="1"/>
</dbReference>
<evidence type="ECO:0008006" key="9">
    <source>
        <dbReference type="Google" id="ProtNLM"/>
    </source>
</evidence>
<dbReference type="Proteomes" id="UP000799767">
    <property type="component" value="Unassembled WGS sequence"/>
</dbReference>
<keyword evidence="4 6" id="KW-0472">Membrane</keyword>
<keyword evidence="3 6" id="KW-1133">Transmembrane helix</keyword>
<dbReference type="AlphaFoldDB" id="A0A6A6PVQ5"/>
<evidence type="ECO:0000313" key="8">
    <source>
        <dbReference type="Proteomes" id="UP000799767"/>
    </source>
</evidence>
<keyword evidence="8" id="KW-1185">Reference proteome</keyword>
<name>A0A6A6PVQ5_9PEZI</name>
<evidence type="ECO:0000256" key="6">
    <source>
        <dbReference type="SAM" id="Phobius"/>
    </source>
</evidence>
<accession>A0A6A6PVQ5</accession>